<dbReference type="GO" id="GO:0030435">
    <property type="term" value="P:sporulation resulting in formation of a cellular spore"/>
    <property type="evidence" value="ECO:0007669"/>
    <property type="project" value="UniProtKB-KW"/>
</dbReference>
<accession>A0A8J3FCD6</accession>
<organism evidence="3 4">
    <name type="scientific">Calditerricola satsumensis</name>
    <dbReference type="NCBI Taxonomy" id="373054"/>
    <lineage>
        <taxon>Bacteria</taxon>
        <taxon>Bacillati</taxon>
        <taxon>Bacillota</taxon>
        <taxon>Bacilli</taxon>
        <taxon>Bacillales</taxon>
        <taxon>Bacillaceae</taxon>
        <taxon>Calditerricola</taxon>
    </lineage>
</organism>
<dbReference type="AlphaFoldDB" id="A0A8J3FCD6"/>
<reference evidence="3" key="1">
    <citation type="journal article" date="2014" name="Int. J. Syst. Evol. Microbiol.">
        <title>Complete genome sequence of Corynebacterium casei LMG S-19264T (=DSM 44701T), isolated from a smear-ripened cheese.</title>
        <authorList>
            <consortium name="US DOE Joint Genome Institute (JGI-PGF)"/>
            <person name="Walter F."/>
            <person name="Albersmeier A."/>
            <person name="Kalinowski J."/>
            <person name="Ruckert C."/>
        </authorList>
    </citation>
    <scope>NUCLEOTIDE SEQUENCE</scope>
    <source>
        <strain evidence="3">JCM 14719</strain>
    </source>
</reference>
<sequence>MRIEDLDLRQAVLHNLRGATSEELREMITDAITTREEKALPGLGVLFELLWTHSSPQEQQHMLSTLEAQVNPPNA</sequence>
<evidence type="ECO:0000256" key="2">
    <source>
        <dbReference type="HAMAP-Rule" id="MF_00669"/>
    </source>
</evidence>
<dbReference type="Pfam" id="PF14098">
    <property type="entry name" value="SSPI"/>
    <property type="match status" value="1"/>
</dbReference>
<comment type="similarity">
    <text evidence="2">Belongs to the SspI family.</text>
</comment>
<comment type="subcellular location">
    <subcellularLocation>
        <location evidence="2">Spore core</location>
    </subcellularLocation>
</comment>
<protein>
    <recommendedName>
        <fullName evidence="2">Small, acid-soluble spore protein I</fullName>
        <shortName evidence="2">SASP I</shortName>
    </recommendedName>
</protein>
<comment type="caution">
    <text evidence="3">The sequence shown here is derived from an EMBL/GenBank/DDBJ whole genome shotgun (WGS) entry which is preliminary data.</text>
</comment>
<dbReference type="EMBL" id="BMOF01000001">
    <property type="protein sequence ID" value="GGJ91081.1"/>
    <property type="molecule type" value="Genomic_DNA"/>
</dbReference>
<evidence type="ECO:0000313" key="4">
    <source>
        <dbReference type="Proteomes" id="UP000637720"/>
    </source>
</evidence>
<reference evidence="3" key="2">
    <citation type="submission" date="2020-09" db="EMBL/GenBank/DDBJ databases">
        <authorList>
            <person name="Sun Q."/>
            <person name="Ohkuma M."/>
        </authorList>
    </citation>
    <scope>NUCLEOTIDE SEQUENCE</scope>
    <source>
        <strain evidence="3">JCM 14719</strain>
    </source>
</reference>
<evidence type="ECO:0000313" key="3">
    <source>
        <dbReference type="EMBL" id="GGJ91081.1"/>
    </source>
</evidence>
<name>A0A8J3FCD6_9BACI</name>
<comment type="induction">
    <text evidence="2">Expressed only in the forespore compartment of sporulating cells.</text>
</comment>
<keyword evidence="4" id="KW-1185">Reference proteome</keyword>
<gene>
    <name evidence="2 3" type="primary">sspI</name>
    <name evidence="3" type="ORF">GCM10007043_00920</name>
</gene>
<dbReference type="HAMAP" id="MF_00669">
    <property type="entry name" value="SspI"/>
    <property type="match status" value="1"/>
</dbReference>
<evidence type="ECO:0000256" key="1">
    <source>
        <dbReference type="ARBA" id="ARBA00022969"/>
    </source>
</evidence>
<dbReference type="InterPro" id="IPR017525">
    <property type="entry name" value="SspI"/>
</dbReference>
<dbReference type="RefSeq" id="WP_054671914.1">
    <property type="nucleotide sequence ID" value="NZ_BMOF01000001.1"/>
</dbReference>
<dbReference type="Proteomes" id="UP000637720">
    <property type="component" value="Unassembled WGS sequence"/>
</dbReference>
<keyword evidence="1 2" id="KW-0749">Sporulation</keyword>
<proteinExistence type="evidence at transcript level"/>
<dbReference type="GO" id="GO:0030436">
    <property type="term" value="P:asexual sporulation"/>
    <property type="evidence" value="ECO:0007669"/>
    <property type="project" value="UniProtKB-UniRule"/>
</dbReference>
<dbReference type="NCBIfam" id="TIGR03092">
    <property type="entry name" value="SASP_sspI"/>
    <property type="match status" value="1"/>
</dbReference>